<keyword evidence="6" id="KW-1185">Reference proteome</keyword>
<reference evidence="5 6" key="1">
    <citation type="submission" date="2014-02" db="EMBL/GenBank/DDBJ databases">
        <title>Single nucleus genome sequencing reveals high similarity among nuclei of an endomycorrhizal fungus.</title>
        <authorList>
            <person name="Lin K."/>
            <person name="Geurts R."/>
            <person name="Zhang Z."/>
            <person name="Limpens E."/>
            <person name="Saunders D.G."/>
            <person name="Mu D."/>
            <person name="Pang E."/>
            <person name="Cao H."/>
            <person name="Cha H."/>
            <person name="Lin T."/>
            <person name="Zhou Q."/>
            <person name="Shang Y."/>
            <person name="Li Y."/>
            <person name="Ivanov S."/>
            <person name="Sharma T."/>
            <person name="Velzen R.V."/>
            <person name="Ruijter N.D."/>
            <person name="Aanen D.K."/>
            <person name="Win J."/>
            <person name="Kamoun S."/>
            <person name="Bisseling T."/>
            <person name="Huang S."/>
        </authorList>
    </citation>
    <scope>NUCLEOTIDE SEQUENCE [LARGE SCALE GENOMIC DNA]</scope>
    <source>
        <strain evidence="6">DAOM197198w</strain>
    </source>
</reference>
<evidence type="ECO:0000256" key="2">
    <source>
        <dbReference type="ARBA" id="ARBA00006425"/>
    </source>
</evidence>
<dbReference type="HOGENOM" id="CLU_142408_1_0_1"/>
<accession>A0A015LBW2</accession>
<organism evidence="5 6">
    <name type="scientific">Rhizophagus irregularis (strain DAOM 197198w)</name>
    <name type="common">Glomus intraradices</name>
    <dbReference type="NCBI Taxonomy" id="1432141"/>
    <lineage>
        <taxon>Eukaryota</taxon>
        <taxon>Fungi</taxon>
        <taxon>Fungi incertae sedis</taxon>
        <taxon>Mucoromycota</taxon>
        <taxon>Glomeromycotina</taxon>
        <taxon>Glomeromycetes</taxon>
        <taxon>Glomerales</taxon>
        <taxon>Glomeraceae</taxon>
        <taxon>Rhizophagus</taxon>
    </lineage>
</organism>
<dbReference type="PANTHER" id="PTHR47677:SF1">
    <property type="entry name" value="CYTOCHROME C OXIDASE ASSEMBLY FACTOR 6"/>
    <property type="match status" value="1"/>
</dbReference>
<dbReference type="Proteomes" id="UP000022910">
    <property type="component" value="Unassembled WGS sequence"/>
</dbReference>
<comment type="subcellular location">
    <subcellularLocation>
        <location evidence="1">Mitochondrion</location>
    </subcellularLocation>
</comment>
<comment type="caution">
    <text evidence="5">The sequence shown here is derived from an EMBL/GenBank/DDBJ whole genome shotgun (WGS) entry which is preliminary data.</text>
</comment>
<dbReference type="InterPro" id="IPR048281">
    <property type="entry name" value="COA6_fun"/>
</dbReference>
<protein>
    <submittedName>
        <fullName evidence="5">Coa6p</fullName>
    </submittedName>
</protein>
<keyword evidence="3" id="KW-0496">Mitochondrion</keyword>
<dbReference type="AlphaFoldDB" id="A0A015LBW2"/>
<proteinExistence type="inferred from homology"/>
<dbReference type="InterPro" id="IPR036549">
    <property type="entry name" value="CX6/COA6-like_sf"/>
</dbReference>
<gene>
    <name evidence="5" type="ORF">RirG_254100</name>
</gene>
<dbReference type="PANTHER" id="PTHR47677">
    <property type="entry name" value="CYTOCHROME C OXIDASE ASSEMBLY FACTOR 6"/>
    <property type="match status" value="1"/>
</dbReference>
<dbReference type="SMR" id="A0A015LBW2"/>
<comment type="similarity">
    <text evidence="2">Belongs to the cytochrome c oxidase subunit 6B family.</text>
</comment>
<evidence type="ECO:0000256" key="3">
    <source>
        <dbReference type="ARBA" id="ARBA00023128"/>
    </source>
</evidence>
<evidence type="ECO:0000313" key="6">
    <source>
        <dbReference type="Proteomes" id="UP000022910"/>
    </source>
</evidence>
<name>A0A015LBW2_RHIIW</name>
<dbReference type="EMBL" id="JEMT01029313">
    <property type="protein sequence ID" value="EXX52313.1"/>
    <property type="molecule type" value="Genomic_DNA"/>
</dbReference>
<dbReference type="OrthoDB" id="5545577at2759"/>
<keyword evidence="4" id="KW-1015">Disulfide bond</keyword>
<dbReference type="GO" id="GO:0005739">
    <property type="term" value="C:mitochondrion"/>
    <property type="evidence" value="ECO:0007669"/>
    <property type="project" value="UniProtKB-SubCell"/>
</dbReference>
<dbReference type="Gene3D" id="1.10.10.140">
    <property type="entry name" value="Cytochrome c oxidase, subunit VIb"/>
    <property type="match status" value="1"/>
</dbReference>
<dbReference type="InterPro" id="IPR048280">
    <property type="entry name" value="COX6B-like"/>
</dbReference>
<dbReference type="Pfam" id="PF02297">
    <property type="entry name" value="COX6B"/>
    <property type="match status" value="1"/>
</dbReference>
<evidence type="ECO:0000313" key="5">
    <source>
        <dbReference type="EMBL" id="EXX52313.1"/>
    </source>
</evidence>
<sequence>MTSSTNTQSIPPLRSQRDLCWKLRDEYFECLDNINNSNNDDKLFVDPVSVQNDENMQKLVKKFNCWKKKEEYEKSCITSWVEYFNKRRQLEIKQREMLNK</sequence>
<evidence type="ECO:0000256" key="4">
    <source>
        <dbReference type="ARBA" id="ARBA00023157"/>
    </source>
</evidence>
<dbReference type="STRING" id="1432141.A0A015LBW2"/>
<evidence type="ECO:0000256" key="1">
    <source>
        <dbReference type="ARBA" id="ARBA00004173"/>
    </source>
</evidence>
<dbReference type="SUPFAM" id="SSF47694">
    <property type="entry name" value="Cytochrome c oxidase subunit h"/>
    <property type="match status" value="1"/>
</dbReference>